<evidence type="ECO:0000313" key="1">
    <source>
        <dbReference type="EMBL" id="KFE97575.1"/>
    </source>
</evidence>
<proteinExistence type="predicted"/>
<dbReference type="AlphaFoldDB" id="A0A085YZG2"/>
<dbReference type="EMBL" id="JPRO01000024">
    <property type="protein sequence ID" value="KFE97575.1"/>
    <property type="molecule type" value="Genomic_DNA"/>
</dbReference>
<dbReference type="Proteomes" id="UP000028703">
    <property type="component" value="Unassembled WGS sequence"/>
</dbReference>
<accession>A0A085YZG2</accession>
<evidence type="ECO:0000313" key="2">
    <source>
        <dbReference type="Proteomes" id="UP000028703"/>
    </source>
</evidence>
<organism evidence="1 2">
    <name type="scientific">Chryseobacterium luteum</name>
    <dbReference type="NCBI Taxonomy" id="421531"/>
    <lineage>
        <taxon>Bacteria</taxon>
        <taxon>Pseudomonadati</taxon>
        <taxon>Bacteroidota</taxon>
        <taxon>Flavobacteriia</taxon>
        <taxon>Flavobacteriales</taxon>
        <taxon>Weeksellaceae</taxon>
        <taxon>Chryseobacterium group</taxon>
        <taxon>Chryseobacterium</taxon>
    </lineage>
</organism>
<sequence length="219" mass="25358">MWIYSSKYKNAHVKKNNRFNSVANNVFYVKTILLLLFFGFAVSASAYPVKIKKDDAENKTSKSLPDSISQHSDHGTTKIYISGGTVFYNVHELKGNIEFIQKEKPAKSEIVKISKRIRKTVKRNRVKLKTEEKKYTANARFITLSSKSDDYISGSNGKIITISTTNPKPRIELLKVEYHSYVYILAQEKCISRYMPSFTHEITHWEMHIRPPPVIYQFI</sequence>
<keyword evidence="2" id="KW-1185">Reference proteome</keyword>
<gene>
    <name evidence="1" type="ORF">IX38_20065</name>
</gene>
<comment type="caution">
    <text evidence="1">The sequence shown here is derived from an EMBL/GenBank/DDBJ whole genome shotgun (WGS) entry which is preliminary data.</text>
</comment>
<protein>
    <submittedName>
        <fullName evidence="1">Uncharacterized protein</fullName>
    </submittedName>
</protein>
<reference evidence="1 2" key="1">
    <citation type="submission" date="2014-07" db="EMBL/GenBank/DDBJ databases">
        <title>Genome of Chryseobacterium luteum DSM 18605.</title>
        <authorList>
            <person name="Stropko S.J."/>
            <person name="Pipes S.E."/>
            <person name="Newman J.D."/>
        </authorList>
    </citation>
    <scope>NUCLEOTIDE SEQUENCE [LARGE SCALE GENOMIC DNA]</scope>
    <source>
        <strain evidence="1 2">DSM 18605</strain>
    </source>
</reference>
<name>A0A085YZG2_9FLAO</name>